<comment type="caution">
    <text evidence="2">The sequence shown here is derived from an EMBL/GenBank/DDBJ whole genome shotgun (WGS) entry which is preliminary data.</text>
</comment>
<sequence>MEGTVSRLGQMDESKRISGDDDEASDTFLELVVGITVKYTLDSLIDDDLERSADPISLNINGLVRTGSDREELKRICTIDGNSLREDGKTEFESEVGDGNRVKTRIEIRTLDADLSAEDQHYCDSTGKCIVHDNRMALDVRRPGLFETIIKSVVDFSGSVLQMLFSIFSR</sequence>
<dbReference type="AlphaFoldDB" id="A0AAV2TSE4"/>
<gene>
    <name evidence="2" type="ORF">CDAUBV1_LOCUS15474</name>
</gene>
<evidence type="ECO:0000313" key="2">
    <source>
        <dbReference type="EMBL" id="CAL5140309.1"/>
    </source>
</evidence>
<dbReference type="EMBL" id="CAXLJL010000711">
    <property type="protein sequence ID" value="CAL5140309.1"/>
    <property type="molecule type" value="Genomic_DNA"/>
</dbReference>
<protein>
    <submittedName>
        <fullName evidence="2">Uncharacterized protein</fullName>
    </submittedName>
</protein>
<accession>A0AAV2TSE4</accession>
<reference evidence="2" key="1">
    <citation type="submission" date="2024-06" db="EMBL/GenBank/DDBJ databases">
        <authorList>
            <person name="Liu X."/>
            <person name="Lenzi L."/>
            <person name="Haldenby T S."/>
            <person name="Uol C."/>
        </authorList>
    </citation>
    <scope>NUCLEOTIDE SEQUENCE</scope>
</reference>
<evidence type="ECO:0000256" key="1">
    <source>
        <dbReference type="SAM" id="MobiDB-lite"/>
    </source>
</evidence>
<dbReference type="Proteomes" id="UP001497525">
    <property type="component" value="Unassembled WGS sequence"/>
</dbReference>
<organism evidence="2 3">
    <name type="scientific">Calicophoron daubneyi</name>
    <name type="common">Rumen fluke</name>
    <name type="synonym">Paramphistomum daubneyi</name>
    <dbReference type="NCBI Taxonomy" id="300641"/>
    <lineage>
        <taxon>Eukaryota</taxon>
        <taxon>Metazoa</taxon>
        <taxon>Spiralia</taxon>
        <taxon>Lophotrochozoa</taxon>
        <taxon>Platyhelminthes</taxon>
        <taxon>Trematoda</taxon>
        <taxon>Digenea</taxon>
        <taxon>Plagiorchiida</taxon>
        <taxon>Pronocephalata</taxon>
        <taxon>Paramphistomoidea</taxon>
        <taxon>Paramphistomidae</taxon>
        <taxon>Calicophoron</taxon>
    </lineage>
</organism>
<feature type="compositionally biased region" description="Basic and acidic residues" evidence="1">
    <location>
        <begin position="10"/>
        <end position="19"/>
    </location>
</feature>
<proteinExistence type="predicted"/>
<name>A0AAV2TSE4_CALDB</name>
<feature type="region of interest" description="Disordered" evidence="1">
    <location>
        <begin position="1"/>
        <end position="21"/>
    </location>
</feature>
<evidence type="ECO:0000313" key="3">
    <source>
        <dbReference type="Proteomes" id="UP001497525"/>
    </source>
</evidence>